<dbReference type="RefSeq" id="WP_205378616.1">
    <property type="nucleotide sequence ID" value="NZ_JAFEJA010000003.1"/>
</dbReference>
<keyword evidence="1" id="KW-0614">Plasmid</keyword>
<reference evidence="1 2" key="1">
    <citation type="journal article" date="2016" name="Arch. Microbiol.">
        <title>Streptomyces zhihengii sp. nov., isolated from rhizospheric soil of Psammosilene tunicoides.</title>
        <authorList>
            <person name="Huang M.J."/>
            <person name="Fei J.J."/>
            <person name="Salam N."/>
            <person name="Kim C.J."/>
            <person name="Hozzein W.N."/>
            <person name="Xiao M."/>
            <person name="Huang H.Q."/>
            <person name="Li W.J."/>
        </authorList>
    </citation>
    <scope>NUCLEOTIDE SEQUENCE [LARGE SCALE GENOMIC DNA]</scope>
    <source>
        <strain evidence="1 2">YIM T102</strain>
    </source>
</reference>
<proteinExistence type="predicted"/>
<name>A0ABS2V679_9ACTN</name>
<geneLocation type="plasmid" evidence="1">
    <name>unnamed1</name>
</geneLocation>
<gene>
    <name evidence="1" type="ORF">JE024_38340</name>
</gene>
<dbReference type="Proteomes" id="UP000664109">
    <property type="component" value="Unassembled WGS sequence"/>
</dbReference>
<comment type="caution">
    <text evidence="1">The sequence shown here is derived from an EMBL/GenBank/DDBJ whole genome shotgun (WGS) entry which is preliminary data.</text>
</comment>
<sequence length="106" mass="11840">MSAVWRSEQVLHLPTFWKGLPPGSELKRELAQPVEYAARWMVPARLLALGLMLIVHDAVGYGMLTLVGAGVSGWWMRLLTGRARDARDVWARSMYCRVCPAAFVAV</sequence>
<protein>
    <submittedName>
        <fullName evidence="1">Uncharacterized protein</fullName>
    </submittedName>
</protein>
<dbReference type="EMBL" id="JAFEJA010000003">
    <property type="protein sequence ID" value="MBM9624420.1"/>
    <property type="molecule type" value="Genomic_DNA"/>
</dbReference>
<evidence type="ECO:0000313" key="2">
    <source>
        <dbReference type="Proteomes" id="UP000664109"/>
    </source>
</evidence>
<keyword evidence="2" id="KW-1185">Reference proteome</keyword>
<evidence type="ECO:0000313" key="1">
    <source>
        <dbReference type="EMBL" id="MBM9624420.1"/>
    </source>
</evidence>
<organism evidence="1 2">
    <name type="scientific">Streptomyces zhihengii</name>
    <dbReference type="NCBI Taxonomy" id="1818004"/>
    <lineage>
        <taxon>Bacteria</taxon>
        <taxon>Bacillati</taxon>
        <taxon>Actinomycetota</taxon>
        <taxon>Actinomycetes</taxon>
        <taxon>Kitasatosporales</taxon>
        <taxon>Streptomycetaceae</taxon>
        <taxon>Streptomyces</taxon>
    </lineage>
</organism>
<accession>A0ABS2V679</accession>